<feature type="region of interest" description="Disordered" evidence="1">
    <location>
        <begin position="49"/>
        <end position="78"/>
    </location>
</feature>
<keyword evidence="2" id="KW-1185">Reference proteome</keyword>
<reference evidence="3" key="1">
    <citation type="submission" date="2016-11" db="UniProtKB">
        <authorList>
            <consortium name="WormBaseParasite"/>
        </authorList>
    </citation>
    <scope>IDENTIFICATION</scope>
</reference>
<evidence type="ECO:0000256" key="1">
    <source>
        <dbReference type="SAM" id="MobiDB-lite"/>
    </source>
</evidence>
<evidence type="ECO:0000313" key="2">
    <source>
        <dbReference type="Proteomes" id="UP000095287"/>
    </source>
</evidence>
<dbReference type="AlphaFoldDB" id="A0A1I8ADV6"/>
<proteinExistence type="predicted"/>
<protein>
    <submittedName>
        <fullName evidence="3">Uncharacterized protein</fullName>
    </submittedName>
</protein>
<organism evidence="2 3">
    <name type="scientific">Steinernema glaseri</name>
    <dbReference type="NCBI Taxonomy" id="37863"/>
    <lineage>
        <taxon>Eukaryota</taxon>
        <taxon>Metazoa</taxon>
        <taxon>Ecdysozoa</taxon>
        <taxon>Nematoda</taxon>
        <taxon>Chromadorea</taxon>
        <taxon>Rhabditida</taxon>
        <taxon>Tylenchina</taxon>
        <taxon>Panagrolaimomorpha</taxon>
        <taxon>Strongyloidoidea</taxon>
        <taxon>Steinernematidae</taxon>
        <taxon>Steinernema</taxon>
    </lineage>
</organism>
<name>A0A1I8ADV6_9BILA</name>
<sequence length="107" mass="12332">MKTHPLTLSSLPIQNPWIIPKSPYFVAIPIASPPPSTSRSLHVIVSRKVEMQRRRKKPPVDRHEIPIQPREKPPVRASEKKTFVPLVSCVTSDPRSDHVVRLRHRRL</sequence>
<dbReference type="Proteomes" id="UP000095287">
    <property type="component" value="Unplaced"/>
</dbReference>
<evidence type="ECO:0000313" key="3">
    <source>
        <dbReference type="WBParaSite" id="L893_g4727.t1"/>
    </source>
</evidence>
<dbReference type="WBParaSite" id="L893_g4727.t1">
    <property type="protein sequence ID" value="L893_g4727.t1"/>
    <property type="gene ID" value="L893_g4727"/>
</dbReference>
<accession>A0A1I8ADV6</accession>